<evidence type="ECO:0000313" key="2">
    <source>
        <dbReference type="Proteomes" id="UP000887229"/>
    </source>
</evidence>
<dbReference type="OrthoDB" id="3641682at2759"/>
<dbReference type="Proteomes" id="UP000887229">
    <property type="component" value="Unassembled WGS sequence"/>
</dbReference>
<accession>A0A9P8CR32</accession>
<proteinExistence type="predicted"/>
<gene>
    <name evidence="1" type="ORF">F5Z01DRAFT_699546</name>
</gene>
<protein>
    <submittedName>
        <fullName evidence="1">Uncharacterized protein</fullName>
    </submittedName>
</protein>
<name>A0A9P8CR32_9HYPO</name>
<reference evidence="1" key="1">
    <citation type="journal article" date="2021" name="IMA Fungus">
        <title>Genomic characterization of three marine fungi, including Emericellopsis atlantica sp. nov. with signatures of a generalist lifestyle and marine biomass degradation.</title>
        <authorList>
            <person name="Hagestad O.C."/>
            <person name="Hou L."/>
            <person name="Andersen J.H."/>
            <person name="Hansen E.H."/>
            <person name="Altermark B."/>
            <person name="Li C."/>
            <person name="Kuhnert E."/>
            <person name="Cox R.J."/>
            <person name="Crous P.W."/>
            <person name="Spatafora J.W."/>
            <person name="Lail K."/>
            <person name="Amirebrahimi M."/>
            <person name="Lipzen A."/>
            <person name="Pangilinan J."/>
            <person name="Andreopoulos W."/>
            <person name="Hayes R.D."/>
            <person name="Ng V."/>
            <person name="Grigoriev I.V."/>
            <person name="Jackson S.A."/>
            <person name="Sutton T.D.S."/>
            <person name="Dobson A.D.W."/>
            <person name="Rama T."/>
        </authorList>
    </citation>
    <scope>NUCLEOTIDE SEQUENCE</scope>
    <source>
        <strain evidence="1">TS7</strain>
    </source>
</reference>
<dbReference type="EMBL" id="MU251250">
    <property type="protein sequence ID" value="KAG9255765.1"/>
    <property type="molecule type" value="Genomic_DNA"/>
</dbReference>
<evidence type="ECO:0000313" key="1">
    <source>
        <dbReference type="EMBL" id="KAG9255765.1"/>
    </source>
</evidence>
<dbReference type="AlphaFoldDB" id="A0A9P8CR32"/>
<sequence length="308" mass="33474">MHLSILALVGTAVAIDVSVLWSHDKVSGTKSLRVSDTSNQLIAQSCSDTIEGPMSIDFSGVDENGFGNVTVGTDSYLAHSKVEYSGGIVCSKVYNEESAVVECHDIDWDPPADPVVEADCHENAEVDDLASHVSARSASPASHLEERDPQIVCTSSSSTELIGDGNPHQNYRHQQISENIFCGSSDTCTVGHEQSKTFTVGWTSEISADGWISGGFEVQQSWTSGNEYTCYAHTGETGCVWYNLAHTAYTVHNHEYNSCVWPTNKYSDPFVMWSPNKNNRGGGYYCVIGTCRAQGDYYWDLNGRAGGP</sequence>
<dbReference type="GeneID" id="70297290"/>
<dbReference type="RefSeq" id="XP_046119689.1">
    <property type="nucleotide sequence ID" value="XM_046266387.1"/>
</dbReference>
<organism evidence="1 2">
    <name type="scientific">Emericellopsis atlantica</name>
    <dbReference type="NCBI Taxonomy" id="2614577"/>
    <lineage>
        <taxon>Eukaryota</taxon>
        <taxon>Fungi</taxon>
        <taxon>Dikarya</taxon>
        <taxon>Ascomycota</taxon>
        <taxon>Pezizomycotina</taxon>
        <taxon>Sordariomycetes</taxon>
        <taxon>Hypocreomycetidae</taxon>
        <taxon>Hypocreales</taxon>
        <taxon>Bionectriaceae</taxon>
        <taxon>Emericellopsis</taxon>
    </lineage>
</organism>
<keyword evidence="2" id="KW-1185">Reference proteome</keyword>
<comment type="caution">
    <text evidence="1">The sequence shown here is derived from an EMBL/GenBank/DDBJ whole genome shotgun (WGS) entry which is preliminary data.</text>
</comment>